<proteinExistence type="inferred from homology"/>
<dbReference type="PRINTS" id="PR00081">
    <property type="entry name" value="GDHRDH"/>
</dbReference>
<evidence type="ECO:0000259" key="3">
    <source>
        <dbReference type="SMART" id="SM00822"/>
    </source>
</evidence>
<comment type="similarity">
    <text evidence="1">Belongs to the short-chain dehydrogenases/reductases (SDR) family.</text>
</comment>
<dbReference type="GO" id="GO:0016020">
    <property type="term" value="C:membrane"/>
    <property type="evidence" value="ECO:0007669"/>
    <property type="project" value="TreeGrafter"/>
</dbReference>
<accession>A0A515EKI9</accession>
<name>A0A515EKI9_9BURK</name>
<evidence type="ECO:0000256" key="1">
    <source>
        <dbReference type="ARBA" id="ARBA00006484"/>
    </source>
</evidence>
<reference evidence="5" key="2">
    <citation type="journal article" date="2020" name="Int. J. Syst. Evol. Microbiol.">
        <title>Genomic insights into a novel species Rhodoferax aquaticus sp. nov., isolated from freshwater.</title>
        <authorList>
            <person name="Li T."/>
            <person name="Zhuo Y."/>
            <person name="Jin C.Z."/>
            <person name="Wu X."/>
            <person name="Ko S.R."/>
            <person name="Jin F.J."/>
            <person name="Ahn C.Y."/>
            <person name="Oh H.M."/>
            <person name="Lee H.G."/>
            <person name="Jin L."/>
        </authorList>
    </citation>
    <scope>NUCLEOTIDE SEQUENCE [LARGE SCALE GENOMIC DNA]</scope>
    <source>
        <strain evidence="5">Gr-4</strain>
    </source>
</reference>
<dbReference type="Pfam" id="PF00106">
    <property type="entry name" value="adh_short"/>
    <property type="match status" value="1"/>
</dbReference>
<dbReference type="InterPro" id="IPR020904">
    <property type="entry name" value="Sc_DH/Rdtase_CS"/>
</dbReference>
<dbReference type="PROSITE" id="PS00061">
    <property type="entry name" value="ADH_SHORT"/>
    <property type="match status" value="1"/>
</dbReference>
<reference evidence="5" key="1">
    <citation type="submission" date="2019-02" db="EMBL/GenBank/DDBJ databases">
        <title>Complete genome sequence of Rhodoferax sp. Gr-4.</title>
        <authorList>
            <person name="Jin L."/>
        </authorList>
    </citation>
    <scope>NUCLEOTIDE SEQUENCE [LARGE SCALE GENOMIC DNA]</scope>
    <source>
        <strain evidence="5">Gr-4</strain>
    </source>
</reference>
<keyword evidence="2" id="KW-0560">Oxidoreductase</keyword>
<keyword evidence="5" id="KW-1185">Reference proteome</keyword>
<evidence type="ECO:0000256" key="2">
    <source>
        <dbReference type="ARBA" id="ARBA00023002"/>
    </source>
</evidence>
<dbReference type="InterPro" id="IPR036291">
    <property type="entry name" value="NAD(P)-bd_dom_sf"/>
</dbReference>
<dbReference type="PANTHER" id="PTHR44196:SF1">
    <property type="entry name" value="DEHYDROGENASE_REDUCTASE SDR FAMILY MEMBER 7B"/>
    <property type="match status" value="1"/>
</dbReference>
<dbReference type="AlphaFoldDB" id="A0A515EKI9"/>
<protein>
    <submittedName>
        <fullName evidence="4">SDR family NAD(P)-dependent oxidoreductase</fullName>
    </submittedName>
</protein>
<dbReference type="EMBL" id="CP036282">
    <property type="protein sequence ID" value="QDL53183.1"/>
    <property type="molecule type" value="Genomic_DNA"/>
</dbReference>
<dbReference type="KEGG" id="rhg:EXZ61_02785"/>
<dbReference type="InterPro" id="IPR057326">
    <property type="entry name" value="KR_dom"/>
</dbReference>
<dbReference type="Gene3D" id="3.40.50.720">
    <property type="entry name" value="NAD(P)-binding Rossmann-like Domain"/>
    <property type="match status" value="1"/>
</dbReference>
<dbReference type="SUPFAM" id="SSF51735">
    <property type="entry name" value="NAD(P)-binding Rossmann-fold domains"/>
    <property type="match status" value="1"/>
</dbReference>
<dbReference type="PANTHER" id="PTHR44196">
    <property type="entry name" value="DEHYDROGENASE/REDUCTASE SDR FAMILY MEMBER 7B"/>
    <property type="match status" value="1"/>
</dbReference>
<evidence type="ECO:0000313" key="4">
    <source>
        <dbReference type="EMBL" id="QDL53183.1"/>
    </source>
</evidence>
<sequence length="271" mass="28766">MTAWWGGSTVRFMNTKPLQHSALQDAKPQSALPRTLVTGATAGIGQALALQLAQAGVPVLALGRNAQRLQALQDSHALIATVVCDLADVASLPAQAAQWVTRYPDLACVIHNAGVQDNVRMDDAGYDADQLRTEVDINLVAPMVLTQALLPHLQSKQQAWVVNITSGLGFVPKRTSAVYSATKAGLHLFSEGLRVQLQGSSVRVVEAVMPLVDTAMTQGRGTGKISPAQAASEVIAGLHKGHATVWVGKARAVPLLQRFAPRVLARIMQRG</sequence>
<dbReference type="InterPro" id="IPR002347">
    <property type="entry name" value="SDR_fam"/>
</dbReference>
<dbReference type="SMART" id="SM00822">
    <property type="entry name" value="PKS_KR"/>
    <property type="match status" value="1"/>
</dbReference>
<gene>
    <name evidence="4" type="ORF">EXZ61_02785</name>
</gene>
<organism evidence="4 5">
    <name type="scientific">Rhodoferax aquaticus</name>
    <dbReference type="NCBI Taxonomy" id="2527691"/>
    <lineage>
        <taxon>Bacteria</taxon>
        <taxon>Pseudomonadati</taxon>
        <taxon>Pseudomonadota</taxon>
        <taxon>Betaproteobacteria</taxon>
        <taxon>Burkholderiales</taxon>
        <taxon>Comamonadaceae</taxon>
        <taxon>Rhodoferax</taxon>
    </lineage>
</organism>
<dbReference type="GO" id="GO:0016491">
    <property type="term" value="F:oxidoreductase activity"/>
    <property type="evidence" value="ECO:0007669"/>
    <property type="project" value="UniProtKB-KW"/>
</dbReference>
<dbReference type="Proteomes" id="UP000317365">
    <property type="component" value="Chromosome"/>
</dbReference>
<evidence type="ECO:0000313" key="5">
    <source>
        <dbReference type="Proteomes" id="UP000317365"/>
    </source>
</evidence>
<feature type="domain" description="Ketoreductase" evidence="3">
    <location>
        <begin position="34"/>
        <end position="211"/>
    </location>
</feature>